<proteinExistence type="predicted"/>
<dbReference type="SUPFAM" id="SSF52540">
    <property type="entry name" value="P-loop containing nucleoside triphosphate hydrolases"/>
    <property type="match status" value="2"/>
</dbReference>
<feature type="transmembrane region" description="Helical" evidence="8">
    <location>
        <begin position="320"/>
        <end position="341"/>
    </location>
</feature>
<evidence type="ECO:0000259" key="10">
    <source>
        <dbReference type="PROSITE" id="PS50929"/>
    </source>
</evidence>
<dbReference type="InterPro" id="IPR036640">
    <property type="entry name" value="ABC1_TM_sf"/>
</dbReference>
<reference evidence="12" key="1">
    <citation type="submission" date="2020-06" db="EMBL/GenBank/DDBJ databases">
        <title>A chromosome-scale genome assembly of Talaromyces rugulosus W13939.</title>
        <authorList>
            <person name="Wang B."/>
            <person name="Guo L."/>
            <person name="Ye K."/>
            <person name="Wang L."/>
        </authorList>
    </citation>
    <scope>NUCLEOTIDE SEQUENCE [LARGE SCALE GENOMIC DNA]</scope>
    <source>
        <strain evidence="12">W13939</strain>
    </source>
</reference>
<dbReference type="Gene3D" id="3.10.180.10">
    <property type="entry name" value="2,3-Dihydroxybiphenyl 1,2-Dioxygenase, domain 1"/>
    <property type="match status" value="1"/>
</dbReference>
<accession>A0A7H8RCA6</accession>
<keyword evidence="2" id="KW-0813">Transport</keyword>
<evidence type="ECO:0008006" key="13">
    <source>
        <dbReference type="Google" id="ProtNLM"/>
    </source>
</evidence>
<dbReference type="CDD" id="cd18604">
    <property type="entry name" value="ABC_6TM_VMR1_D2_like"/>
    <property type="match status" value="1"/>
</dbReference>
<feature type="transmembrane region" description="Helical" evidence="8">
    <location>
        <begin position="279"/>
        <end position="300"/>
    </location>
</feature>
<dbReference type="PANTHER" id="PTHR24223:SF415">
    <property type="entry name" value="FI20190P1"/>
    <property type="match status" value="1"/>
</dbReference>
<dbReference type="InterPro" id="IPR003593">
    <property type="entry name" value="AAA+_ATPase"/>
</dbReference>
<dbReference type="InterPro" id="IPR017871">
    <property type="entry name" value="ABC_transporter-like_CS"/>
</dbReference>
<protein>
    <recommendedName>
        <fullName evidence="13">ABC transporter</fullName>
    </recommendedName>
</protein>
<dbReference type="KEGG" id="trg:TRUGW13939_11283"/>
<dbReference type="Proteomes" id="UP000509510">
    <property type="component" value="Chromosome VI"/>
</dbReference>
<dbReference type="SUPFAM" id="SSF51735">
    <property type="entry name" value="NAD(P)-binding Rossmann-fold domains"/>
    <property type="match status" value="1"/>
</dbReference>
<dbReference type="CDD" id="cd03244">
    <property type="entry name" value="ABCC_MRP_domain2"/>
    <property type="match status" value="1"/>
</dbReference>
<keyword evidence="6 8" id="KW-1133">Transmembrane helix</keyword>
<dbReference type="Pfam" id="PF00005">
    <property type="entry name" value="ABC_tran"/>
    <property type="match status" value="2"/>
</dbReference>
<keyword evidence="12" id="KW-1185">Reference proteome</keyword>
<evidence type="ECO:0000256" key="7">
    <source>
        <dbReference type="ARBA" id="ARBA00023136"/>
    </source>
</evidence>
<evidence type="ECO:0000259" key="9">
    <source>
        <dbReference type="PROSITE" id="PS50893"/>
    </source>
</evidence>
<dbReference type="Pfam" id="PF00106">
    <property type="entry name" value="adh_short"/>
    <property type="match status" value="1"/>
</dbReference>
<feature type="domain" description="ABC transporter" evidence="9">
    <location>
        <begin position="1270"/>
        <end position="1499"/>
    </location>
</feature>
<feature type="transmembrane region" description="Helical" evidence="8">
    <location>
        <begin position="167"/>
        <end position="186"/>
    </location>
</feature>
<keyword evidence="3 8" id="KW-0812">Transmembrane</keyword>
<dbReference type="InterPro" id="IPR027417">
    <property type="entry name" value="P-loop_NTPase"/>
</dbReference>
<dbReference type="PANTHER" id="PTHR24223">
    <property type="entry name" value="ATP-BINDING CASSETTE SUB-FAMILY C"/>
    <property type="match status" value="1"/>
</dbReference>
<dbReference type="CDD" id="cd18596">
    <property type="entry name" value="ABC_6TM_VMR1_D1_like"/>
    <property type="match status" value="1"/>
</dbReference>
<dbReference type="CDD" id="cd03250">
    <property type="entry name" value="ABCC_MRP_domain1"/>
    <property type="match status" value="1"/>
</dbReference>
<dbReference type="SUPFAM" id="SSF90123">
    <property type="entry name" value="ABC transporter transmembrane region"/>
    <property type="match status" value="2"/>
</dbReference>
<evidence type="ECO:0000256" key="3">
    <source>
        <dbReference type="ARBA" id="ARBA00022692"/>
    </source>
</evidence>
<dbReference type="InterPro" id="IPR029068">
    <property type="entry name" value="Glyas_Bleomycin-R_OHBP_Dase"/>
</dbReference>
<dbReference type="InterPro" id="IPR002347">
    <property type="entry name" value="SDR_fam"/>
</dbReference>
<evidence type="ECO:0000256" key="4">
    <source>
        <dbReference type="ARBA" id="ARBA00022741"/>
    </source>
</evidence>
<dbReference type="InterPro" id="IPR036291">
    <property type="entry name" value="NAD(P)-bd_dom_sf"/>
</dbReference>
<evidence type="ECO:0000313" key="11">
    <source>
        <dbReference type="EMBL" id="QKX64110.1"/>
    </source>
</evidence>
<dbReference type="PROSITE" id="PS50929">
    <property type="entry name" value="ABC_TM1F"/>
    <property type="match status" value="2"/>
</dbReference>
<dbReference type="Gene3D" id="3.40.50.300">
    <property type="entry name" value="P-loop containing nucleotide triphosphate hydrolases"/>
    <property type="match status" value="2"/>
</dbReference>
<dbReference type="GO" id="GO:0016020">
    <property type="term" value="C:membrane"/>
    <property type="evidence" value="ECO:0007669"/>
    <property type="project" value="UniProtKB-SubCell"/>
</dbReference>
<evidence type="ECO:0000256" key="2">
    <source>
        <dbReference type="ARBA" id="ARBA00022448"/>
    </source>
</evidence>
<feature type="transmembrane region" description="Helical" evidence="8">
    <location>
        <begin position="547"/>
        <end position="569"/>
    </location>
</feature>
<dbReference type="GeneID" id="55998761"/>
<dbReference type="SMART" id="SM00382">
    <property type="entry name" value="AAA"/>
    <property type="match status" value="2"/>
</dbReference>
<feature type="transmembrane region" description="Helical" evidence="8">
    <location>
        <begin position="25"/>
        <end position="46"/>
    </location>
</feature>
<dbReference type="Gene3D" id="1.20.1560.10">
    <property type="entry name" value="ABC transporter type 1, transmembrane domain"/>
    <property type="match status" value="2"/>
</dbReference>
<comment type="subcellular location">
    <subcellularLocation>
        <location evidence="1">Membrane</location>
        <topology evidence="1">Multi-pass membrane protein</topology>
    </subcellularLocation>
</comment>
<dbReference type="GO" id="GO:0016887">
    <property type="term" value="F:ATP hydrolysis activity"/>
    <property type="evidence" value="ECO:0007669"/>
    <property type="project" value="InterPro"/>
</dbReference>
<dbReference type="GO" id="GO:0140359">
    <property type="term" value="F:ABC-type transporter activity"/>
    <property type="evidence" value="ECO:0007669"/>
    <property type="project" value="InterPro"/>
</dbReference>
<dbReference type="FunFam" id="3.40.50.300:FF:001577">
    <property type="entry name" value="ABC bile acid transporter"/>
    <property type="match status" value="1"/>
</dbReference>
<keyword evidence="5" id="KW-0067">ATP-binding</keyword>
<dbReference type="GO" id="GO:0005524">
    <property type="term" value="F:ATP binding"/>
    <property type="evidence" value="ECO:0007669"/>
    <property type="project" value="UniProtKB-KW"/>
</dbReference>
<feature type="transmembrane region" description="Helical" evidence="8">
    <location>
        <begin position="997"/>
        <end position="1026"/>
    </location>
</feature>
<organism evidence="11 12">
    <name type="scientific">Talaromyces rugulosus</name>
    <name type="common">Penicillium rugulosum</name>
    <dbReference type="NCBI Taxonomy" id="121627"/>
    <lineage>
        <taxon>Eukaryota</taxon>
        <taxon>Fungi</taxon>
        <taxon>Dikarya</taxon>
        <taxon>Ascomycota</taxon>
        <taxon>Pezizomycotina</taxon>
        <taxon>Eurotiomycetes</taxon>
        <taxon>Eurotiomycetidae</taxon>
        <taxon>Eurotiales</taxon>
        <taxon>Trichocomaceae</taxon>
        <taxon>Talaromyces</taxon>
        <taxon>Talaromyces sect. Islandici</taxon>
    </lineage>
</organism>
<feature type="domain" description="ABC transmembrane type-1" evidence="10">
    <location>
        <begin position="996"/>
        <end position="1235"/>
    </location>
</feature>
<feature type="transmembrane region" description="Helical" evidence="8">
    <location>
        <begin position="84"/>
        <end position="104"/>
    </location>
</feature>
<dbReference type="InterPro" id="IPR050173">
    <property type="entry name" value="ABC_transporter_C-like"/>
</dbReference>
<keyword evidence="4" id="KW-0547">Nucleotide-binding</keyword>
<feature type="transmembrane region" description="Helical" evidence="8">
    <location>
        <begin position="110"/>
        <end position="129"/>
    </location>
</feature>
<dbReference type="InterPro" id="IPR011527">
    <property type="entry name" value="ABC1_TM_dom"/>
</dbReference>
<evidence type="ECO:0000256" key="6">
    <source>
        <dbReference type="ARBA" id="ARBA00022989"/>
    </source>
</evidence>
<name>A0A7H8RCA6_TALRU</name>
<dbReference type="InterPro" id="IPR003439">
    <property type="entry name" value="ABC_transporter-like_ATP-bd"/>
</dbReference>
<keyword evidence="7 8" id="KW-0472">Membrane</keyword>
<dbReference type="SUPFAM" id="SSF54593">
    <property type="entry name" value="Glyoxalase/Bleomycin resistance protein/Dihydroxybiphenyl dioxygenase"/>
    <property type="match status" value="1"/>
</dbReference>
<dbReference type="PRINTS" id="PR00081">
    <property type="entry name" value="GDHRDH"/>
</dbReference>
<dbReference type="Gene3D" id="3.40.50.720">
    <property type="entry name" value="NAD(P)-binding Rossmann-like Domain"/>
    <property type="match status" value="1"/>
</dbReference>
<feature type="non-terminal residue" evidence="11">
    <location>
        <position position="1"/>
    </location>
</feature>
<dbReference type="PROSITE" id="PS00211">
    <property type="entry name" value="ABC_TRANSPORTER_1"/>
    <property type="match status" value="1"/>
</dbReference>
<feature type="transmembrane region" description="Helical" evidence="8">
    <location>
        <begin position="1096"/>
        <end position="1115"/>
    </location>
</feature>
<dbReference type="OrthoDB" id="6500128at2759"/>
<evidence type="ECO:0000256" key="8">
    <source>
        <dbReference type="SAM" id="Phobius"/>
    </source>
</evidence>
<evidence type="ECO:0000313" key="12">
    <source>
        <dbReference type="Proteomes" id="UP000509510"/>
    </source>
</evidence>
<evidence type="ECO:0000256" key="5">
    <source>
        <dbReference type="ARBA" id="ARBA00022840"/>
    </source>
</evidence>
<sequence>MQRDELQLSCSSLWDSETASFSRCALPFVASAPVLVITVIGLKYLLSHPYLHRWRPAWTRSFVREKPEPAEFPIPPPRQPRGKAILLCVIALAVFGIGIARLAISPLFFLFFVFLATTVAWALAAIVIAVKQPVEAPTSLLVYYIAALFAEFPIANALSTAGLVGQIAHGVTIWAALISIIIILIMPTRNPTLSKEGIGIVGQTPSDRLRSPEDDLLLWQYLTISWMWPLISLGRKRKINEDDVWLLGYEFQHRRLHEKFRQLQGSVLGRLLQANGVDVFIIGSIAILQMICNFSSPLLLQQLLKVMSIEDVDKKVALTYGAIMFALRLVFAQSQVLNLWYGRRCYERSRGEMVMMVYEKALSRKNTFGQKIQTKDEVEDLYQDENMDDSVDEPSKRKRKLCGLIPCRGNKPQKKEAKETASMGKIFNLLRGDVYEVAQRFWEIDTLIDKPLGLVISIALVWKLFGPSCFLGVLTVIVAQVINGFITRALLRWERVRRTATDVRLQISSQFVEALRHLRWYGWQSHWLRQVMEARDKELNLRIITSLWNIAIRFVNVFSSGVFPVVALYGYTMLAGHPLSIDIIFPALQLFTMLEERLRDIPSLITTLINASIAMGRIEDFMAEPDKETGKADTASDSTPIRLESCSFAWPGKLSPVLSDVTLTASKGLTVICGVVGAGKTALLQAFLGELDKLKGESHIPNEMVGYCAQTPWLQSMSIRDNIIFSSPYDEQRYKRVLDACALVPDLANFAHGDLSFIGENGIGLSGGQKARVALARAVYSTARILFLDDPLSALDHNTAEFIVRKCFLGPLMEDRIVVLVTHRTSLVQPYADQVVEIANGHAKCYDKQAMSSIHVADDESQVDEIAQENAEEEVSSAVPDKFIEEEHRADWGVQTRVYWSYIKAGKLKWWSILVAVLAIYRLTAVVQSWFLKEWGEAYNGSLVMIAYTSMRKQMSEHWMNIPVAGVNLNHSGLSTQNWPFDQMHMPHPAENVRPWLALYLGIATFQALAMLAAQLLMLVIIYCAGKTMFEQVMERVSLATFRFFDVTPVGRLMNRLTSDIGAVDGNISNQFQVIAFQMITWTSAIVVIASVTPTFLVFALFLTSAFVLIFLRFLPLSQSLRRLEMVSLSPLLSNFGELLHGLTTVRAFHAEVRFQNRVIQVVDKFQGMDHFYWSLQSWLMYRFEALSGFSTFCLTALALYTDISAGLVAFMLVSASSFVDSTHALCKYYGQLQMDFVSVERVDELRHIETEPEGEIDPPAYWPRFGTPIIFDDVTIRYAPHLEPSLSKVSIEIPGGSTAAVIGRTGSGKSTLALSLLGVIQPDSGVILIDNIDISKVSKQALRTRITFVAQDPILFPGSIRLNLDPTNEYSDRECADALERICSRHGWCLDFYIEAGGRNLSQGQRQLIGLTRAALRRSPIVILDEATASIDHETSLEIQKIIREEMKESTVITIAHRLEAINDADYYVVLDHGRFDENVALHTPCLTLDMAGAKSAPANLPALRVALGVDEYICMDSALSSDAKASTDSFGFAPATSVIDRRRALIDRMGPQFSQIFPPRPGFTFEELPSQKGKVFLISGGVSGIGFEVAKVLYAKAGKVHIAGRSREKGEAAIQAIKNAVSDTQGTLEFLLLELDDLTTIKSAVGAFRSKESKLDVLFNNAGVSQPPLGSVSAQNIELQLATNCLGPFLFTKLLQPIIHAAVPDAAPGAVRVVWTSSQVAELSTPPEGMIMSELTNPPNDNVRNYTNSKLGNWFLAVEMARRYGSDHGIVSVAQNPGAANTNLLRNAKWMKILSRLLLHSPEMAAHTVVYAGLSADLGLQNNGSYVIPWGRIHQAVNPDLATAMKLKEDGGTGLAKEFWEFCEEKTREPDAIMEMLSLVAQSSHIPLLVSTGVALVHVSLDNALVASYGEPCWIEIPVTNAPRAIQFYRTVFEWTIDEQGYDKQVDGVERTYFFSKGNLHGSFMLVPEDQFVDMGAICAPDTTTEEDGKAKMPLWGVVNTLAVEDMDETLEKVLQCGGKIF</sequence>
<gene>
    <name evidence="11" type="ORF">TRUGW13939_11283</name>
</gene>
<dbReference type="PROSITE" id="PS50893">
    <property type="entry name" value="ABC_TRANSPORTER_2"/>
    <property type="match status" value="2"/>
</dbReference>
<dbReference type="RefSeq" id="XP_035350284.1">
    <property type="nucleotide sequence ID" value="XM_035494391.1"/>
</dbReference>
<dbReference type="Pfam" id="PF00664">
    <property type="entry name" value="ABC_membrane"/>
    <property type="match status" value="2"/>
</dbReference>
<feature type="transmembrane region" description="Helical" evidence="8">
    <location>
        <begin position="910"/>
        <end position="931"/>
    </location>
</feature>
<feature type="transmembrane region" description="Helical" evidence="8">
    <location>
        <begin position="471"/>
        <end position="491"/>
    </location>
</feature>
<dbReference type="EMBL" id="CP055903">
    <property type="protein sequence ID" value="QKX64110.1"/>
    <property type="molecule type" value="Genomic_DNA"/>
</dbReference>
<dbReference type="FunFam" id="3.40.50.300:FF:001751">
    <property type="entry name" value="ABC bile acid transporter"/>
    <property type="match status" value="1"/>
</dbReference>
<feature type="domain" description="ABC transmembrane type-1" evidence="10">
    <location>
        <begin position="280"/>
        <end position="610"/>
    </location>
</feature>
<feature type="transmembrane region" description="Helical" evidence="8">
    <location>
        <begin position="141"/>
        <end position="161"/>
    </location>
</feature>
<evidence type="ECO:0000256" key="1">
    <source>
        <dbReference type="ARBA" id="ARBA00004141"/>
    </source>
</evidence>
<feature type="domain" description="ABC transporter" evidence="9">
    <location>
        <begin position="641"/>
        <end position="865"/>
    </location>
</feature>